<dbReference type="SUPFAM" id="SSF48452">
    <property type="entry name" value="TPR-like"/>
    <property type="match status" value="2"/>
</dbReference>
<dbReference type="InterPro" id="IPR003107">
    <property type="entry name" value="HAT"/>
</dbReference>
<evidence type="ECO:0000259" key="9">
    <source>
        <dbReference type="Pfam" id="PF23220"/>
    </source>
</evidence>
<proteinExistence type="inferred from homology"/>
<evidence type="ECO:0000256" key="6">
    <source>
        <dbReference type="ARBA" id="ARBA00023187"/>
    </source>
</evidence>
<sequence>MVDIEEIVKDEDLAYETALAKDNKDIQTWELYFESKLNDPFPVKLSLISRAVKAVPESEELWIYYLNLIDTNYELMLVDEVKGVLDQCLTTQSKSLIIWLKIFEILIEHAIDQVTYIRHKFNQCLQSISVQEHYKIWVIFIKFGDVIGGPTGVEIYSRLMKFINPRVLKGAEVATPDELNLTILDFIDKFAELGGNEHVLKLYAKIVQSNEYTNLPKSQVQILFEYLDLLIENSVKEKEFELQVNNAMKKYPDQITNLQLKLIRFYKSKKGDYIEKVRGIYQTSLKDCKTVYDFEKVYNEFTKFEEQDIQSYLDSNTNPNTTVLSQKLSTLEKLLNDRKLLINDLQLRLDINNVDYWFNRFDIYQTQLPTLIQTIANAIKSINPLKIPRTCQHKLYEIWIKYAQIYSSSSDFKTADFIYGKSVQSQYPHPNELAELYINWSEMRLGNDYFKESDAIEVLEDILYRETGNDVEINYSDSSIPVQKRIRKSIQLWDFYLDLVESFIESADDVIYIGKICDAYETLIKLKIATPKKLLKYAAFLEKWGYIEKSLSIYERCLHIFKDEAIILEIWKVYITKLKYINHNERRKDIEERYAEVVRYRGK</sequence>
<evidence type="ECO:0000259" key="10">
    <source>
        <dbReference type="Pfam" id="PF23231"/>
    </source>
</evidence>
<dbReference type="Pfam" id="PF23233">
    <property type="entry name" value="HAT_Syf1_CNRKL1_N"/>
    <property type="match status" value="1"/>
</dbReference>
<evidence type="ECO:0000256" key="5">
    <source>
        <dbReference type="ARBA" id="ARBA00022737"/>
    </source>
</evidence>
<dbReference type="GeneID" id="93650639"/>
<keyword evidence="6" id="KW-0508">mRNA splicing</keyword>
<dbReference type="EMBL" id="JAEOAQ010000002">
    <property type="protein sequence ID" value="KAG5420130.1"/>
    <property type="molecule type" value="Genomic_DNA"/>
</dbReference>
<feature type="domain" description="Pre-mRNA-splicing factor Syf1/CRNKL1-like C-terminal HAT-repeats" evidence="10">
    <location>
        <begin position="388"/>
        <end position="590"/>
    </location>
</feature>
<feature type="domain" description="Pre-mRNA-splicing factor SYF1 central HAT repeats" evidence="9">
    <location>
        <begin position="185"/>
        <end position="382"/>
    </location>
</feature>
<comment type="caution">
    <text evidence="12">The sequence shown here is derived from an EMBL/GenBank/DDBJ whole genome shotgun (WGS) entry which is preliminary data.</text>
</comment>
<dbReference type="PANTHER" id="PTHR11246">
    <property type="entry name" value="PRE-MRNA SPLICING FACTOR"/>
    <property type="match status" value="1"/>
</dbReference>
<evidence type="ECO:0000256" key="1">
    <source>
        <dbReference type="ARBA" id="ARBA00004123"/>
    </source>
</evidence>
<dbReference type="OrthoDB" id="10067343at2759"/>
<dbReference type="RefSeq" id="XP_067549246.1">
    <property type="nucleotide sequence ID" value="XM_067690820.1"/>
</dbReference>
<dbReference type="Pfam" id="PF23231">
    <property type="entry name" value="HAT_Syf1_CNRKL1_C"/>
    <property type="match status" value="1"/>
</dbReference>
<evidence type="ECO:0000256" key="7">
    <source>
        <dbReference type="ARBA" id="ARBA00023242"/>
    </source>
</evidence>
<comment type="subcellular location">
    <subcellularLocation>
        <location evidence="1">Nucleus</location>
    </subcellularLocation>
</comment>
<evidence type="ECO:0000313" key="12">
    <source>
        <dbReference type="EMBL" id="KAG5420130.1"/>
    </source>
</evidence>
<evidence type="ECO:0000313" key="13">
    <source>
        <dbReference type="Proteomes" id="UP000669133"/>
    </source>
</evidence>
<name>A0A8H7ZE23_9ASCO</name>
<organism evidence="12 13">
    <name type="scientific">Candida metapsilosis</name>
    <dbReference type="NCBI Taxonomy" id="273372"/>
    <lineage>
        <taxon>Eukaryota</taxon>
        <taxon>Fungi</taxon>
        <taxon>Dikarya</taxon>
        <taxon>Ascomycota</taxon>
        <taxon>Saccharomycotina</taxon>
        <taxon>Pichiomycetes</taxon>
        <taxon>Debaryomycetaceae</taxon>
        <taxon>Candida/Lodderomyces clade</taxon>
        <taxon>Candida</taxon>
    </lineage>
</organism>
<dbReference type="InterPro" id="IPR055433">
    <property type="entry name" value="HAT_Syf1-like_N"/>
</dbReference>
<keyword evidence="4" id="KW-0747">Spliceosome</keyword>
<keyword evidence="7" id="KW-0539">Nucleus</keyword>
<dbReference type="GO" id="GO:0000349">
    <property type="term" value="P:generation of catalytic spliceosome for first transesterification step"/>
    <property type="evidence" value="ECO:0007669"/>
    <property type="project" value="TreeGrafter"/>
</dbReference>
<accession>A0A8H7ZE23</accession>
<feature type="domain" description="Pre-mRNA-splicing factor Syf1-like N-terminal HAT-repeats" evidence="11">
    <location>
        <begin position="11"/>
        <end position="162"/>
    </location>
</feature>
<keyword evidence="13" id="KW-1185">Reference proteome</keyword>
<dbReference type="InterPro" id="IPR011990">
    <property type="entry name" value="TPR-like_helical_dom_sf"/>
</dbReference>
<dbReference type="Proteomes" id="UP000669133">
    <property type="component" value="Unassembled WGS sequence"/>
</dbReference>
<dbReference type="PANTHER" id="PTHR11246:SF5">
    <property type="entry name" value="PRE-MRNA-SPLICING FACTOR SYF1"/>
    <property type="match status" value="1"/>
</dbReference>
<evidence type="ECO:0000256" key="4">
    <source>
        <dbReference type="ARBA" id="ARBA00022728"/>
    </source>
</evidence>
<evidence type="ECO:0000256" key="8">
    <source>
        <dbReference type="ARBA" id="ARBA00039472"/>
    </source>
</evidence>
<protein>
    <recommendedName>
        <fullName evidence="8">Pre-mRNA-splicing factor SYF1</fullName>
    </recommendedName>
</protein>
<dbReference type="GO" id="GO:0071014">
    <property type="term" value="C:post-mRNA release spliceosomal complex"/>
    <property type="evidence" value="ECO:0007669"/>
    <property type="project" value="TreeGrafter"/>
</dbReference>
<dbReference type="InterPro" id="IPR045075">
    <property type="entry name" value="Syf1-like"/>
</dbReference>
<dbReference type="SMART" id="SM00386">
    <property type="entry name" value="HAT"/>
    <property type="match status" value="6"/>
</dbReference>
<evidence type="ECO:0000256" key="3">
    <source>
        <dbReference type="ARBA" id="ARBA00022664"/>
    </source>
</evidence>
<dbReference type="GO" id="GO:0071007">
    <property type="term" value="C:U2-type catalytic step 2 spliceosome"/>
    <property type="evidence" value="ECO:0007669"/>
    <property type="project" value="TreeGrafter"/>
</dbReference>
<dbReference type="Gene3D" id="1.25.40.10">
    <property type="entry name" value="Tetratricopeptide repeat domain"/>
    <property type="match status" value="3"/>
</dbReference>
<dbReference type="Pfam" id="PF23220">
    <property type="entry name" value="HAT_Syf1_M"/>
    <property type="match status" value="1"/>
</dbReference>
<keyword evidence="5" id="KW-0677">Repeat</keyword>
<dbReference type="InterPro" id="IPR055430">
    <property type="entry name" value="HAT_Syf1_CNRKL1_C"/>
</dbReference>
<reference evidence="12 13" key="1">
    <citation type="submission" date="2020-12" db="EMBL/GenBank/DDBJ databases">
        <title>Effect of drift, selection, and recombination on the evolution of hybrid genomes in Candida yeast pathogens.</title>
        <authorList>
            <person name="Mixao V."/>
            <person name="Ksiezopolska E."/>
            <person name="Saus E."/>
            <person name="Boekhout T."/>
            <person name="Gacser A."/>
            <person name="Gabaldon T."/>
        </authorList>
    </citation>
    <scope>NUCLEOTIDE SEQUENCE [LARGE SCALE GENOMIC DNA]</scope>
    <source>
        <strain evidence="12 13">BP57</strain>
    </source>
</reference>
<dbReference type="InterPro" id="IPR056350">
    <property type="entry name" value="HAT_Syf1_central"/>
</dbReference>
<evidence type="ECO:0000259" key="11">
    <source>
        <dbReference type="Pfam" id="PF23233"/>
    </source>
</evidence>
<gene>
    <name evidence="12" type="ORF">I9W82_002010</name>
</gene>
<dbReference type="GO" id="GO:0000974">
    <property type="term" value="C:Prp19 complex"/>
    <property type="evidence" value="ECO:0007669"/>
    <property type="project" value="TreeGrafter"/>
</dbReference>
<keyword evidence="3" id="KW-0507">mRNA processing</keyword>
<comment type="similarity">
    <text evidence="2">Belongs to the crooked-neck family.</text>
</comment>
<evidence type="ECO:0000256" key="2">
    <source>
        <dbReference type="ARBA" id="ARBA00008644"/>
    </source>
</evidence>
<dbReference type="AlphaFoldDB" id="A0A8H7ZE23"/>